<feature type="signal peptide" evidence="2">
    <location>
        <begin position="1"/>
        <end position="16"/>
    </location>
</feature>
<evidence type="ECO:0000256" key="1">
    <source>
        <dbReference type="SAM" id="MobiDB-lite"/>
    </source>
</evidence>
<name>A0ABW7H310_9BURK</name>
<feature type="compositionally biased region" description="Acidic residues" evidence="1">
    <location>
        <begin position="139"/>
        <end position="151"/>
    </location>
</feature>
<keyword evidence="2" id="KW-0732">Signal</keyword>
<evidence type="ECO:0000256" key="2">
    <source>
        <dbReference type="SAM" id="SignalP"/>
    </source>
</evidence>
<feature type="region of interest" description="Disordered" evidence="1">
    <location>
        <begin position="100"/>
        <end position="151"/>
    </location>
</feature>
<keyword evidence="4" id="KW-1185">Reference proteome</keyword>
<protein>
    <recommendedName>
        <fullName evidence="5">TonB C-terminal domain-containing protein</fullName>
    </recommendedName>
</protein>
<gene>
    <name evidence="3" type="ORF">ACG01O_17725</name>
</gene>
<sequence length="237" mass="24190">MLLATCSALSLAQAPAAALTPAEKAQRDAERVFDVIRFHTVRSKPARPTPAASTANAPAAARPATTAKAATPPAATASAPDPAARRALADGALSPAPAATVATAAAADRPQAGGTTPITTAEPPPASAPAAPTAMTEATADEPDNTDADGADEVPLRLQNFVAPLLSPELQATLGAGNRHVKVRVTVEMDGRVSRAEAAPGVPRRLARPATEAVMQWQFAPLPEARTADVDLLFRRD</sequence>
<comment type="caution">
    <text evidence="3">The sequence shown here is derived from an EMBL/GenBank/DDBJ whole genome shotgun (WGS) entry which is preliminary data.</text>
</comment>
<dbReference type="SUPFAM" id="SSF74653">
    <property type="entry name" value="TolA/TonB C-terminal domain"/>
    <property type="match status" value="1"/>
</dbReference>
<dbReference type="Gene3D" id="3.30.2420.10">
    <property type="entry name" value="TonB"/>
    <property type="match status" value="1"/>
</dbReference>
<evidence type="ECO:0000313" key="4">
    <source>
        <dbReference type="Proteomes" id="UP001606303"/>
    </source>
</evidence>
<evidence type="ECO:0000313" key="3">
    <source>
        <dbReference type="EMBL" id="MFG6468467.1"/>
    </source>
</evidence>
<feature type="compositionally biased region" description="Low complexity" evidence="1">
    <location>
        <begin position="128"/>
        <end position="138"/>
    </location>
</feature>
<feature type="region of interest" description="Disordered" evidence="1">
    <location>
        <begin position="43"/>
        <end position="86"/>
    </location>
</feature>
<proteinExistence type="predicted"/>
<evidence type="ECO:0008006" key="5">
    <source>
        <dbReference type="Google" id="ProtNLM"/>
    </source>
</evidence>
<accession>A0ABW7H310</accession>
<feature type="chain" id="PRO_5045891585" description="TonB C-terminal domain-containing protein" evidence="2">
    <location>
        <begin position="17"/>
        <end position="237"/>
    </location>
</feature>
<dbReference type="Proteomes" id="UP001606303">
    <property type="component" value="Unassembled WGS sequence"/>
</dbReference>
<dbReference type="EMBL" id="JBIGIB010000005">
    <property type="protein sequence ID" value="MFG6468467.1"/>
    <property type="molecule type" value="Genomic_DNA"/>
</dbReference>
<dbReference type="RefSeq" id="WP_394386654.1">
    <property type="nucleotide sequence ID" value="NZ_JBIGIB010000005.1"/>
</dbReference>
<feature type="compositionally biased region" description="Low complexity" evidence="1">
    <location>
        <begin position="100"/>
        <end position="121"/>
    </location>
</feature>
<reference evidence="3 4" key="1">
    <citation type="submission" date="2024-08" db="EMBL/GenBank/DDBJ databases">
        <authorList>
            <person name="Lu H."/>
        </authorList>
    </citation>
    <scope>NUCLEOTIDE SEQUENCE [LARGE SCALE GENOMIC DNA]</scope>
    <source>
        <strain evidence="3 4">BYS87W</strain>
    </source>
</reference>
<feature type="compositionally biased region" description="Low complexity" evidence="1">
    <location>
        <begin position="49"/>
        <end position="82"/>
    </location>
</feature>
<organism evidence="3 4">
    <name type="scientific">Pelomonas baiyunensis</name>
    <dbReference type="NCBI Taxonomy" id="3299026"/>
    <lineage>
        <taxon>Bacteria</taxon>
        <taxon>Pseudomonadati</taxon>
        <taxon>Pseudomonadota</taxon>
        <taxon>Betaproteobacteria</taxon>
        <taxon>Burkholderiales</taxon>
        <taxon>Sphaerotilaceae</taxon>
        <taxon>Roseateles</taxon>
    </lineage>
</organism>